<dbReference type="CDD" id="cd03789">
    <property type="entry name" value="GT9_LPS_heptosyltransferase"/>
    <property type="match status" value="1"/>
</dbReference>
<dbReference type="PANTHER" id="PTHR30160:SF22">
    <property type="entry name" value="LIPOPOLYSACCHARIDE CORE BIOSYNTHESIS PROTEIN"/>
    <property type="match status" value="1"/>
</dbReference>
<evidence type="ECO:0000256" key="2">
    <source>
        <dbReference type="ARBA" id="ARBA00022679"/>
    </source>
</evidence>
<dbReference type="PATRIC" id="fig|1411148.3.peg.1511"/>
<sequence>MAKTLIIRLSAIGDVAMTIPIIYSVARAHPEDAFTVLTQPFLTTLFIHRPENVTLVGVDTKGAEHSLWGVVRLALRLTHERFDRVVDLHNVIRSRAIGLVFHLRGVPVYRLDKMRRERRALTAHPPKTIRPLRPVTERYADVFRAAGLSFSRTFVSLFAAHPVDEAVISEMAGEKTGHWVGVAPFARHAGKIYPPAQMERVIDLLSGRGDITLFLFGGKGDEQAVLDRWAAAWPQVRSMAGRYTLNQELALISRLDVLLCMDSANMHFAALVGTPVVSVWGATHPFAGFYPYGLSPEDAIQEDLDCRPCSTFGDKPCHRGDWACMTRIAPERIVRRVVERLGGVKP</sequence>
<dbReference type="Proteomes" id="UP000018837">
    <property type="component" value="Unassembled WGS sequence"/>
</dbReference>
<dbReference type="Pfam" id="PF01075">
    <property type="entry name" value="Glyco_transf_9"/>
    <property type="match status" value="1"/>
</dbReference>
<dbReference type="GO" id="GO:0005829">
    <property type="term" value="C:cytosol"/>
    <property type="evidence" value="ECO:0007669"/>
    <property type="project" value="TreeGrafter"/>
</dbReference>
<dbReference type="PANTHER" id="PTHR30160">
    <property type="entry name" value="TETRAACYLDISACCHARIDE 4'-KINASE-RELATED"/>
    <property type="match status" value="1"/>
</dbReference>
<dbReference type="SUPFAM" id="SSF53756">
    <property type="entry name" value="UDP-Glycosyltransferase/glycogen phosphorylase"/>
    <property type="match status" value="1"/>
</dbReference>
<keyword evidence="1" id="KW-0328">Glycosyltransferase</keyword>
<protein>
    <submittedName>
        <fullName evidence="3">Glycosyl transferase</fullName>
    </submittedName>
</protein>
<dbReference type="InterPro" id="IPR002201">
    <property type="entry name" value="Glyco_trans_9"/>
</dbReference>
<comment type="caution">
    <text evidence="3">The sequence shown here is derived from an EMBL/GenBank/DDBJ whole genome shotgun (WGS) entry which is preliminary data.</text>
</comment>
<dbReference type="Gene3D" id="3.40.50.2000">
    <property type="entry name" value="Glycogen Phosphorylase B"/>
    <property type="match status" value="2"/>
</dbReference>
<evidence type="ECO:0000313" key="4">
    <source>
        <dbReference type="Proteomes" id="UP000018837"/>
    </source>
</evidence>
<dbReference type="EMBL" id="AYUF01000481">
    <property type="protein sequence ID" value="ETK01449.1"/>
    <property type="molecule type" value="Genomic_DNA"/>
</dbReference>
<name>W2C2K8_9BACT</name>
<evidence type="ECO:0000256" key="1">
    <source>
        <dbReference type="ARBA" id="ARBA00022676"/>
    </source>
</evidence>
<dbReference type="GO" id="GO:0008713">
    <property type="term" value="F:ADP-heptose-lipopolysaccharide heptosyltransferase activity"/>
    <property type="evidence" value="ECO:0007669"/>
    <property type="project" value="TreeGrafter"/>
</dbReference>
<proteinExistence type="predicted"/>
<dbReference type="InterPro" id="IPR051199">
    <property type="entry name" value="LPS_LOS_Heptosyltrfase"/>
</dbReference>
<evidence type="ECO:0000313" key="3">
    <source>
        <dbReference type="EMBL" id="ETK01449.1"/>
    </source>
</evidence>
<accession>W2C2K8</accession>
<organism evidence="3 4">
    <name type="scientific">Tannerella sp. oral taxon BU063 isolate Cell 2</name>
    <dbReference type="NCBI Taxonomy" id="1411148"/>
    <lineage>
        <taxon>Bacteria</taxon>
        <taxon>Pseudomonadati</taxon>
        <taxon>Bacteroidota</taxon>
        <taxon>Bacteroidia</taxon>
        <taxon>Bacteroidales</taxon>
        <taxon>Tannerellaceae</taxon>
        <taxon>Tannerella</taxon>
    </lineage>
</organism>
<dbReference type="AlphaFoldDB" id="W2C2K8"/>
<dbReference type="GO" id="GO:0009244">
    <property type="term" value="P:lipopolysaccharide core region biosynthetic process"/>
    <property type="evidence" value="ECO:0007669"/>
    <property type="project" value="TreeGrafter"/>
</dbReference>
<gene>
    <name evidence="3" type="ORF">N425_09510</name>
</gene>
<reference evidence="3 4" key="1">
    <citation type="submission" date="2013-11" db="EMBL/GenBank/DDBJ databases">
        <title>Single cell genomics of uncultured Tannerella BU063 (oral taxon 286).</title>
        <authorList>
            <person name="Beall C.J."/>
            <person name="Campbell A.G."/>
            <person name="Griffen A.L."/>
            <person name="Podar M."/>
            <person name="Leys E.J."/>
        </authorList>
    </citation>
    <scope>NUCLEOTIDE SEQUENCE [LARGE SCALE GENOMIC DNA]</scope>
    <source>
        <strain evidence="3">Cell 2</strain>
    </source>
</reference>
<keyword evidence="2 3" id="KW-0808">Transferase</keyword>